<dbReference type="GO" id="GO:0070979">
    <property type="term" value="P:protein K11-linked ubiquitination"/>
    <property type="evidence" value="ECO:0007669"/>
    <property type="project" value="TreeGrafter"/>
</dbReference>
<accession>A0A0F8CVC5</accession>
<feature type="compositionally biased region" description="Basic and acidic residues" evidence="5">
    <location>
        <begin position="796"/>
        <end position="808"/>
    </location>
</feature>
<comment type="similarity">
    <text evidence="1">Belongs to the APC1 family.</text>
</comment>
<keyword evidence="4" id="KW-0131">Cell cycle</keyword>
<name>A0A0F8CVC5_CERFI</name>
<feature type="region of interest" description="Disordered" evidence="5">
    <location>
        <begin position="668"/>
        <end position="690"/>
    </location>
</feature>
<keyword evidence="7" id="KW-1185">Reference proteome</keyword>
<dbReference type="GO" id="GO:0007091">
    <property type="term" value="P:metaphase/anaphase transition of mitotic cell cycle"/>
    <property type="evidence" value="ECO:0007669"/>
    <property type="project" value="TreeGrafter"/>
</dbReference>
<dbReference type="InterPro" id="IPR011989">
    <property type="entry name" value="ARM-like"/>
</dbReference>
<dbReference type="GO" id="GO:0005680">
    <property type="term" value="C:anaphase-promoting complex"/>
    <property type="evidence" value="ECO:0007669"/>
    <property type="project" value="InterPro"/>
</dbReference>
<evidence type="ECO:0000256" key="5">
    <source>
        <dbReference type="SAM" id="MobiDB-lite"/>
    </source>
</evidence>
<dbReference type="GO" id="GO:0031145">
    <property type="term" value="P:anaphase-promoting complex-dependent catabolic process"/>
    <property type="evidence" value="ECO:0007669"/>
    <property type="project" value="TreeGrafter"/>
</dbReference>
<organism evidence="6 7">
    <name type="scientific">Ceratocystis fimbriata f. sp. platani</name>
    <dbReference type="NCBI Taxonomy" id="88771"/>
    <lineage>
        <taxon>Eukaryota</taxon>
        <taxon>Fungi</taxon>
        <taxon>Dikarya</taxon>
        <taxon>Ascomycota</taxon>
        <taxon>Pezizomycotina</taxon>
        <taxon>Sordariomycetes</taxon>
        <taxon>Hypocreomycetidae</taxon>
        <taxon>Microascales</taxon>
        <taxon>Ceratocystidaceae</taxon>
        <taxon>Ceratocystis</taxon>
    </lineage>
</organism>
<gene>
    <name evidence="6" type="primary">bimE</name>
    <name evidence="6" type="ORF">CFO_g3015</name>
</gene>
<dbReference type="InterPro" id="IPR024990">
    <property type="entry name" value="Apc1"/>
</dbReference>
<sequence length="832" mass="90617">MEKGRSSPKDSLDVNIIDISIQKAVSHAATWDMQLLCKNTEEGPGLAQEDTDAAAAQHQAIVRNLFRQDRRFNDALELMSTVRARTITLRPQPDWSESVYLEKQKDMVARVALSTLAIPAGRGLLYYGLRFPLPTQKTNIIGFNLNCIVKPVNVTVGVDRALFTEEKVCWSFFHQGAAAGLSISPKAQGIDNSWILYNKPGQDLSNRHAGFLLALGLNGHLTNVANPELDGEADSEEAQANSDTLRSEGYRLAAGFALGFINLGRGADLKGLHDMDVTNRLLTVATAPKRVELVNVLDRSAAGAIMALALIHMKTEDALVARKVDVPDSIIQFDYVRPDLLLLRTVAKNVILWSQVQPTMEWICDSLPTAYHSRANLATTTRLTSSDLAFYSILGGLCFSIGLRYAGSGNLHARNLLVRFLDDFGRLLNISKGRSGIDLGVSCYDEELARHTLRTCQDITSLSAACVMAGSGDIMVLRRLRSLHGRTDPDIPYGSHMAAHMAIGLLFLGCGSMTLSKSNLATASLLVAFYPVFPATVMDNRAHLQAFRHLWVLGVESRCVVVRDVATAEVIGVPVSITLRPHAGLPARNNPRSTAELTEPPRPPTSETIVKTTPCLLPPLDEIASIRTHGGPTYWDTEIDLMANPNMASAFMETRTIHLRRRPAADAPFSDFASSPTSVQTDNLNPGPFASLSGGSTDDIASSGHLSWLFSLDGLKHLSSADRAMVLDTQAGSGDGAAGSLYPSPVDSRLELENTAGHSRDEMLGLRLLFQWGHVRDAIRMRELDKDPAGSGDPDLSNHEASRKQKEMEQAEWWVKDEVVQALKAQVIAGNL</sequence>
<evidence type="ECO:0000313" key="7">
    <source>
        <dbReference type="Proteomes" id="UP000034841"/>
    </source>
</evidence>
<evidence type="ECO:0000256" key="3">
    <source>
        <dbReference type="ARBA" id="ARBA00022776"/>
    </source>
</evidence>
<dbReference type="GO" id="GO:0051301">
    <property type="term" value="P:cell division"/>
    <property type="evidence" value="ECO:0007669"/>
    <property type="project" value="UniProtKB-KW"/>
</dbReference>
<keyword evidence="2" id="KW-0132">Cell division</keyword>
<evidence type="ECO:0000256" key="4">
    <source>
        <dbReference type="ARBA" id="ARBA00023306"/>
    </source>
</evidence>
<evidence type="ECO:0000256" key="1">
    <source>
        <dbReference type="ARBA" id="ARBA00010547"/>
    </source>
</evidence>
<feature type="region of interest" description="Disordered" evidence="5">
    <location>
        <begin position="583"/>
        <end position="611"/>
    </location>
</feature>
<dbReference type="AlphaFoldDB" id="A0A0F8CVC5"/>
<evidence type="ECO:0000256" key="2">
    <source>
        <dbReference type="ARBA" id="ARBA00022618"/>
    </source>
</evidence>
<reference evidence="6 7" key="1">
    <citation type="submission" date="2015-04" db="EMBL/GenBank/DDBJ databases">
        <title>Genome sequence of Ceratocystis platani, a major pathogen of plane trees.</title>
        <authorList>
            <person name="Belbahri L."/>
        </authorList>
    </citation>
    <scope>NUCLEOTIDE SEQUENCE [LARGE SCALE GENOMIC DNA]</scope>
    <source>
        <strain evidence="6 7">CFO</strain>
    </source>
</reference>
<protein>
    <submittedName>
        <fullName evidence="6">Negative regulator of mitosis</fullName>
    </submittedName>
</protein>
<proteinExistence type="inferred from homology"/>
<dbReference type="GO" id="GO:0060090">
    <property type="term" value="F:molecular adaptor activity"/>
    <property type="evidence" value="ECO:0007669"/>
    <property type="project" value="TreeGrafter"/>
</dbReference>
<dbReference type="EMBL" id="LBBL01000146">
    <property type="protein sequence ID" value="KKF94632.1"/>
    <property type="molecule type" value="Genomic_DNA"/>
</dbReference>
<keyword evidence="3" id="KW-0498">Mitosis</keyword>
<dbReference type="OrthoDB" id="26401at2759"/>
<dbReference type="PANTHER" id="PTHR12827:SF3">
    <property type="entry name" value="ANAPHASE-PROMOTING COMPLEX SUBUNIT 1"/>
    <property type="match status" value="1"/>
</dbReference>
<comment type="caution">
    <text evidence="6">The sequence shown here is derived from an EMBL/GenBank/DDBJ whole genome shotgun (WGS) entry which is preliminary data.</text>
</comment>
<dbReference type="Proteomes" id="UP000034841">
    <property type="component" value="Unassembled WGS sequence"/>
</dbReference>
<feature type="region of interest" description="Disordered" evidence="5">
    <location>
        <begin position="785"/>
        <end position="808"/>
    </location>
</feature>
<dbReference type="Gene3D" id="1.25.10.10">
    <property type="entry name" value="Leucine-rich Repeat Variant"/>
    <property type="match status" value="1"/>
</dbReference>
<evidence type="ECO:0000313" key="6">
    <source>
        <dbReference type="EMBL" id="KKF94632.1"/>
    </source>
</evidence>
<dbReference type="PANTHER" id="PTHR12827">
    <property type="entry name" value="MEIOTIC CHECKPOINT REGULATOR TSG24 FAMILY MEMBER"/>
    <property type="match status" value="1"/>
</dbReference>